<dbReference type="EMBL" id="HBUF01054192">
    <property type="protein sequence ID" value="CAG6623160.1"/>
    <property type="molecule type" value="Transcribed_RNA"/>
</dbReference>
<feature type="compositionally biased region" description="Polar residues" evidence="4">
    <location>
        <begin position="239"/>
        <end position="249"/>
    </location>
</feature>
<organism evidence="6">
    <name type="scientific">Cacopsylla melanoneura</name>
    <dbReference type="NCBI Taxonomy" id="428564"/>
    <lineage>
        <taxon>Eukaryota</taxon>
        <taxon>Metazoa</taxon>
        <taxon>Ecdysozoa</taxon>
        <taxon>Arthropoda</taxon>
        <taxon>Hexapoda</taxon>
        <taxon>Insecta</taxon>
        <taxon>Pterygota</taxon>
        <taxon>Neoptera</taxon>
        <taxon>Paraneoptera</taxon>
        <taxon>Hemiptera</taxon>
        <taxon>Sternorrhyncha</taxon>
        <taxon>Psylloidea</taxon>
        <taxon>Psyllidae</taxon>
        <taxon>Psyllinae</taxon>
        <taxon>Cacopsylla</taxon>
    </lineage>
</organism>
<feature type="compositionally biased region" description="Polar residues" evidence="4">
    <location>
        <begin position="22"/>
        <end position="37"/>
    </location>
</feature>
<dbReference type="InterPro" id="IPR001202">
    <property type="entry name" value="WW_dom"/>
</dbReference>
<keyword evidence="2" id="KW-0156">Chromatin regulator</keyword>
<comment type="subcellular location">
    <subcellularLocation>
        <location evidence="1">Nucleus</location>
    </subcellularLocation>
</comment>
<feature type="compositionally biased region" description="Low complexity" evidence="4">
    <location>
        <begin position="264"/>
        <end position="276"/>
    </location>
</feature>
<feature type="compositionally biased region" description="Basic and acidic residues" evidence="4">
    <location>
        <begin position="81"/>
        <end position="95"/>
    </location>
</feature>
<dbReference type="PROSITE" id="PS01159">
    <property type="entry name" value="WW_DOMAIN_1"/>
    <property type="match status" value="1"/>
</dbReference>
<name>A0A8D8M6U9_9HEMI</name>
<dbReference type="EMBL" id="HBUF01682043">
    <property type="protein sequence ID" value="CAG6792507.1"/>
    <property type="molecule type" value="Transcribed_RNA"/>
</dbReference>
<dbReference type="CDD" id="cd00201">
    <property type="entry name" value="WW"/>
    <property type="match status" value="1"/>
</dbReference>
<dbReference type="GO" id="GO:1904263">
    <property type="term" value="P:positive regulation of TORC1 signaling"/>
    <property type="evidence" value="ECO:0007669"/>
    <property type="project" value="TreeGrafter"/>
</dbReference>
<proteinExistence type="predicted"/>
<dbReference type="Gene3D" id="2.20.70.10">
    <property type="match status" value="1"/>
</dbReference>
<feature type="compositionally biased region" description="Low complexity" evidence="4">
    <location>
        <begin position="55"/>
        <end position="64"/>
    </location>
</feature>
<dbReference type="SMART" id="SM00456">
    <property type="entry name" value="WW"/>
    <property type="match status" value="1"/>
</dbReference>
<evidence type="ECO:0000256" key="2">
    <source>
        <dbReference type="ARBA" id="ARBA00022853"/>
    </source>
</evidence>
<dbReference type="PROSITE" id="PS50020">
    <property type="entry name" value="WW_DOMAIN_2"/>
    <property type="match status" value="1"/>
</dbReference>
<evidence type="ECO:0000256" key="4">
    <source>
        <dbReference type="SAM" id="MobiDB-lite"/>
    </source>
</evidence>
<dbReference type="GO" id="GO:0003682">
    <property type="term" value="F:chromatin binding"/>
    <property type="evidence" value="ECO:0007669"/>
    <property type="project" value="TreeGrafter"/>
</dbReference>
<dbReference type="GO" id="GO:0010506">
    <property type="term" value="P:regulation of autophagy"/>
    <property type="evidence" value="ECO:0007669"/>
    <property type="project" value="TreeGrafter"/>
</dbReference>
<protein>
    <submittedName>
        <fullName evidence="6">WW domain-containing adapter protein with coiled-coil</fullName>
    </submittedName>
</protein>
<dbReference type="AlphaFoldDB" id="A0A8D8M6U9"/>
<feature type="domain" description="WW" evidence="5">
    <location>
        <begin position="179"/>
        <end position="206"/>
    </location>
</feature>
<feature type="compositionally biased region" description="Basic and acidic residues" evidence="4">
    <location>
        <begin position="136"/>
        <end position="145"/>
    </location>
</feature>
<feature type="compositionally biased region" description="Basic and acidic residues" evidence="4">
    <location>
        <begin position="163"/>
        <end position="173"/>
    </location>
</feature>
<dbReference type="SUPFAM" id="SSF51045">
    <property type="entry name" value="WW domain"/>
    <property type="match status" value="1"/>
</dbReference>
<evidence type="ECO:0000313" key="6">
    <source>
        <dbReference type="EMBL" id="CAG6623160.1"/>
    </source>
</evidence>
<feature type="compositionally biased region" description="Low complexity" evidence="4">
    <location>
        <begin position="346"/>
        <end position="375"/>
    </location>
</feature>
<dbReference type="InterPro" id="IPR036020">
    <property type="entry name" value="WW_dom_sf"/>
</dbReference>
<dbReference type="PANTHER" id="PTHR15911">
    <property type="entry name" value="WW DOMAIN-CONTAINING ADAPTER PROTEIN WITH COILED-COIL"/>
    <property type="match status" value="1"/>
</dbReference>
<dbReference type="GO" id="GO:0005634">
    <property type="term" value="C:nucleus"/>
    <property type="evidence" value="ECO:0007669"/>
    <property type="project" value="UniProtKB-SubCell"/>
</dbReference>
<dbReference type="PANTHER" id="PTHR15911:SF6">
    <property type="entry name" value="WW DOMAIN-CONTAINING ADAPTER PROTEIN WITH COILED-COIL"/>
    <property type="match status" value="1"/>
</dbReference>
<feature type="compositionally biased region" description="Polar residues" evidence="4">
    <location>
        <begin position="313"/>
        <end position="323"/>
    </location>
</feature>
<evidence type="ECO:0000256" key="1">
    <source>
        <dbReference type="ARBA" id="ARBA00004123"/>
    </source>
</evidence>
<dbReference type="GO" id="GO:0000993">
    <property type="term" value="F:RNA polymerase II complex binding"/>
    <property type="evidence" value="ECO:0007669"/>
    <property type="project" value="TreeGrafter"/>
</dbReference>
<evidence type="ECO:0000256" key="3">
    <source>
        <dbReference type="ARBA" id="ARBA00023242"/>
    </source>
</evidence>
<feature type="compositionally biased region" description="Basic and acidic residues" evidence="4">
    <location>
        <begin position="10"/>
        <end position="20"/>
    </location>
</feature>
<dbReference type="Pfam" id="PF00397">
    <property type="entry name" value="WW"/>
    <property type="match status" value="1"/>
</dbReference>
<dbReference type="GO" id="GO:0006325">
    <property type="term" value="P:chromatin organization"/>
    <property type="evidence" value="ECO:0007669"/>
    <property type="project" value="UniProtKB-KW"/>
</dbReference>
<sequence>MVMHARKSHRINDGYFEKHQTHPYQNAKYNNSSTKGNYSERYAHDRMRDSPNGNSYRSDSPDSQSPRDRERGAYQKHNSYVHKERENNRLRDKYAADCVNRSPKDQRRREEHRINHDRDSSETLVIHPKLVSSQSLRDRDRDNHSSSRNNKCVNSLSLSSCGDKQRTSGEERVTRIGDWSEHISSSGKKYYYNCKTEVSQWEKPKEWLIRTQHLPSSHHMAYSTPGKNSNAHPHEKHSTPSPALSSSRVLLNRPGASSDHLNKGGTPSGSSSVSSGRPAYWNHASHHEEKPPPGGSGSLSERPLTKHEEMEVDSSNTPQSSVDVGNHCDNHHTTNSVLGRLGPMGSLSQNKISSSSSDSQHQHLPSSTTTTTPIPTSQPSPSPNNHHQQSPGGVTPSSTGSTLKPSLLLSSSTTPSSSSSSELLRVDTTNSSGDPGPPTPTHSENAASTLIAPSASLLTTDIRKLNNSPIATIAGLPPSVTSCVSSVSAAALASGGLPPVSVGITGGLSGLSGGLSSLLGASVGGSAGQTVTTSSSLSCLTSSVIHVMRPQAPSVNTGLANHYREDLTSHVRGWPADVCEKQAQKMAEESNHSSMHLCRVSAELKSARAIVRNSEIQATIQEQRILFLRQQIQRLEEMKSQNSYMSATEESSTMPAVLPPTVNRVKK</sequence>
<feature type="region of interest" description="Disordered" evidence="4">
    <location>
        <begin position="1"/>
        <end position="173"/>
    </location>
</feature>
<feature type="compositionally biased region" description="Low complexity" evidence="4">
    <location>
        <begin position="383"/>
        <end position="423"/>
    </location>
</feature>
<feature type="compositionally biased region" description="Polar residues" evidence="4">
    <location>
        <begin position="151"/>
        <end position="162"/>
    </location>
</feature>
<dbReference type="InterPro" id="IPR038867">
    <property type="entry name" value="WAC"/>
</dbReference>
<accession>A0A8D8M6U9</accession>
<reference evidence="6" key="1">
    <citation type="submission" date="2021-05" db="EMBL/GenBank/DDBJ databases">
        <authorList>
            <person name="Alioto T."/>
            <person name="Alioto T."/>
            <person name="Gomez Garrido J."/>
        </authorList>
    </citation>
    <scope>NUCLEOTIDE SEQUENCE</scope>
</reference>
<feature type="compositionally biased region" description="Basic and acidic residues" evidence="4">
    <location>
        <begin position="102"/>
        <end position="121"/>
    </location>
</feature>
<feature type="region of interest" description="Disordered" evidence="4">
    <location>
        <begin position="218"/>
        <end position="445"/>
    </location>
</feature>
<keyword evidence="3" id="KW-0539">Nucleus</keyword>
<evidence type="ECO:0000259" key="5">
    <source>
        <dbReference type="PROSITE" id="PS50020"/>
    </source>
</evidence>